<comment type="caution">
    <text evidence="2">The sequence shown here is derived from an EMBL/GenBank/DDBJ whole genome shotgun (WGS) entry which is preliminary data.</text>
</comment>
<reference evidence="2 3" key="1">
    <citation type="journal article" date="2016" name="Nat. Commun.">
        <title>Thousands of microbial genomes shed light on interconnected biogeochemical processes in an aquifer system.</title>
        <authorList>
            <person name="Anantharaman K."/>
            <person name="Brown C.T."/>
            <person name="Hug L.A."/>
            <person name="Sharon I."/>
            <person name="Castelle C.J."/>
            <person name="Probst A.J."/>
            <person name="Thomas B.C."/>
            <person name="Singh A."/>
            <person name="Wilkins M.J."/>
            <person name="Karaoz U."/>
            <person name="Brodie E.L."/>
            <person name="Williams K.H."/>
            <person name="Hubbard S.S."/>
            <person name="Banfield J.F."/>
        </authorList>
    </citation>
    <scope>NUCLEOTIDE SEQUENCE [LARGE SCALE GENOMIC DNA]</scope>
</reference>
<feature type="coiled-coil region" evidence="1">
    <location>
        <begin position="56"/>
        <end position="85"/>
    </location>
</feature>
<dbReference type="STRING" id="1802055.A3A74_04300"/>
<evidence type="ECO:0000313" key="3">
    <source>
        <dbReference type="Proteomes" id="UP000179270"/>
    </source>
</evidence>
<proteinExistence type="predicted"/>
<gene>
    <name evidence="2" type="ORF">A3A74_04300</name>
</gene>
<organism evidence="2 3">
    <name type="scientific">Candidatus Roizmanbacteria bacterium RIFCSPLOWO2_01_FULL_35_13</name>
    <dbReference type="NCBI Taxonomy" id="1802055"/>
    <lineage>
        <taxon>Bacteria</taxon>
        <taxon>Candidatus Roizmaniibacteriota</taxon>
    </lineage>
</organism>
<evidence type="ECO:0000256" key="1">
    <source>
        <dbReference type="SAM" id="Coils"/>
    </source>
</evidence>
<dbReference type="Proteomes" id="UP000179270">
    <property type="component" value="Unassembled WGS sequence"/>
</dbReference>
<sequence>MPPRKKITATDVSTALPLSEPKKTVKETSQISNLEKLKMQVSQEINALFDLLIKEINVVEEIKKKTQEELELQKRQRKQEEEEQNFSLQLTQKKKQAEFDEKLEKEKKVFSEYQKQNEEEMATQKENLDSQVKEFKELKSQVESFPQKLEKAIEETKKQITGELKKDFETEKKLLIQKYESSLRLLEQQINSFQIQIKQLEKENQSLKEEKTNAIDQVKEIAVAVVKGKEKELQPQNSQ</sequence>
<dbReference type="EMBL" id="MGAF01000030">
    <property type="protein sequence ID" value="OGK40630.1"/>
    <property type="molecule type" value="Genomic_DNA"/>
</dbReference>
<accession>A0A1F7IBA4</accession>
<keyword evidence="1" id="KW-0175">Coiled coil</keyword>
<feature type="coiled-coil region" evidence="1">
    <location>
        <begin position="176"/>
        <end position="217"/>
    </location>
</feature>
<protein>
    <submittedName>
        <fullName evidence="2">Uncharacterized protein</fullName>
    </submittedName>
</protein>
<evidence type="ECO:0000313" key="2">
    <source>
        <dbReference type="EMBL" id="OGK40630.1"/>
    </source>
</evidence>
<dbReference type="AlphaFoldDB" id="A0A1F7IBA4"/>
<name>A0A1F7IBA4_9BACT</name>